<dbReference type="InterPro" id="IPR010237">
    <property type="entry name" value="Pyr-5-nucltdase"/>
</dbReference>
<reference evidence="1" key="1">
    <citation type="journal article" date="2015" name="Genome Announc.">
        <title>Draft Genome Sequences of Anaerolinea thermolimosa IMO-1, Bellilinea caldifistulae GOMI-1, Leptolinea tardivitalis YMTK-2, Levilinea saccharolytica KIBI-1, Longilinea arvoryzae KOME-1, Previously Described as Members of the Class Anaerolineae (Chloroflexi).</title>
        <authorList>
            <person name="Matsuura N."/>
            <person name="Tourlousse M.D."/>
            <person name="Ohashi A."/>
            <person name="Hugenholtz P."/>
            <person name="Sekiguchi Y."/>
        </authorList>
    </citation>
    <scope>NUCLEOTIDE SEQUENCE</scope>
    <source>
        <strain evidence="1">KIBI-1</strain>
    </source>
</reference>
<dbReference type="PANTHER" id="PTHR12725:SF117">
    <property type="entry name" value="HALOACID DEHALOGENASE-LIKE HYDROLASE"/>
    <property type="match status" value="1"/>
</dbReference>
<dbReference type="SFLD" id="SFLDS00003">
    <property type="entry name" value="Haloacid_Dehalogenase"/>
    <property type="match status" value="1"/>
</dbReference>
<dbReference type="InterPro" id="IPR006439">
    <property type="entry name" value="HAD-SF_hydro_IA"/>
</dbReference>
<dbReference type="Pfam" id="PF00702">
    <property type="entry name" value="Hydrolase"/>
    <property type="match status" value="1"/>
</dbReference>
<name>A0A0M8JQ58_9CHLR</name>
<dbReference type="InterPro" id="IPR023214">
    <property type="entry name" value="HAD_sf"/>
</dbReference>
<accession>A0A0M8JQ58</accession>
<dbReference type="EMBL" id="LGCM01000003">
    <property type="protein sequence ID" value="KPL91560.1"/>
    <property type="molecule type" value="Genomic_DNA"/>
</dbReference>
<evidence type="ECO:0000313" key="2">
    <source>
        <dbReference type="EMBL" id="KPL91560.1"/>
    </source>
</evidence>
<dbReference type="SUPFAM" id="SSF56784">
    <property type="entry name" value="HAD-like"/>
    <property type="match status" value="1"/>
</dbReference>
<evidence type="ECO:0000313" key="1">
    <source>
        <dbReference type="EMBL" id="GAP19108.1"/>
    </source>
</evidence>
<keyword evidence="3" id="KW-1185">Reference proteome</keyword>
<dbReference type="AlphaFoldDB" id="A0A0M8JQ58"/>
<dbReference type="RefSeq" id="WP_062419413.1">
    <property type="nucleotide sequence ID" value="NZ_BBXZ01000158.1"/>
</dbReference>
<dbReference type="Gene3D" id="3.40.50.1000">
    <property type="entry name" value="HAD superfamily/HAD-like"/>
    <property type="match status" value="1"/>
</dbReference>
<dbReference type="PANTHER" id="PTHR12725">
    <property type="entry name" value="HALOACID DEHALOGENASE-LIKE HYDROLASE"/>
    <property type="match status" value="1"/>
</dbReference>
<dbReference type="OrthoDB" id="9803141at2"/>
<evidence type="ECO:0000313" key="3">
    <source>
        <dbReference type="Proteomes" id="UP000050501"/>
    </source>
</evidence>
<organism evidence="1">
    <name type="scientific">Levilinea saccharolytica</name>
    <dbReference type="NCBI Taxonomy" id="229921"/>
    <lineage>
        <taxon>Bacteria</taxon>
        <taxon>Bacillati</taxon>
        <taxon>Chloroflexota</taxon>
        <taxon>Anaerolineae</taxon>
        <taxon>Anaerolineales</taxon>
        <taxon>Anaerolineaceae</taxon>
        <taxon>Levilinea</taxon>
    </lineage>
</organism>
<dbReference type="Proteomes" id="UP000050501">
    <property type="component" value="Unassembled WGS sequence"/>
</dbReference>
<dbReference type="STRING" id="229921.ADN01_01170"/>
<dbReference type="EMBL" id="DF967975">
    <property type="protein sequence ID" value="GAP19108.1"/>
    <property type="molecule type" value="Genomic_DNA"/>
</dbReference>
<dbReference type="InterPro" id="IPR036412">
    <property type="entry name" value="HAD-like_sf"/>
</dbReference>
<dbReference type="NCBIfam" id="TIGR01993">
    <property type="entry name" value="Pyr-5-nucltdase"/>
    <property type="match status" value="1"/>
</dbReference>
<dbReference type="SFLD" id="SFLDG01129">
    <property type="entry name" value="C1.5:_HAD__Beta-PGM__Phosphata"/>
    <property type="match status" value="1"/>
</dbReference>
<dbReference type="SFLD" id="SFLDG01132">
    <property type="entry name" value="C1.5.3:_5'-Nucleotidase_Like"/>
    <property type="match status" value="1"/>
</dbReference>
<reference evidence="2 3" key="2">
    <citation type="submission" date="2015-07" db="EMBL/GenBank/DDBJ databases">
        <title>Genome sequence of Levilinea saccharolytica DSM 16555.</title>
        <authorList>
            <person name="Hemp J."/>
            <person name="Ward L.M."/>
            <person name="Pace L.A."/>
            <person name="Fischer W.W."/>
        </authorList>
    </citation>
    <scope>NUCLEOTIDE SEQUENCE [LARGE SCALE GENOMIC DNA]</scope>
    <source>
        <strain evidence="2 3">KIBI-1</strain>
    </source>
</reference>
<gene>
    <name evidence="2" type="ORF">ADN01_01170</name>
    <name evidence="1" type="ORF">LSAC_03006</name>
</gene>
<protein>
    <submittedName>
        <fullName evidence="1">Pyrimidine 5'-nucleotidase</fullName>
    </submittedName>
</protein>
<proteinExistence type="predicted"/>
<sequence length="219" mass="24325">MPIHTLFYDVDNTLYPPESGVWEAIAQRIDRYLGERRGLPAAEIPARRSYYFSTYGTTMRGLEIEENIERQEYLDFVHDVPLRDLIQPNPALRGVLLRYPQRRIIFTNADEAHARRVLGVLGVEDCFESIIDVNTIAPYCKPQPEAFALGLRTAGSPAPETCILIDDTPANLEAARELGMTAVGVGEAANGSAPHWVRRVEDLPQVLDGLLGSGEGKHV</sequence>
<dbReference type="NCBIfam" id="TIGR01509">
    <property type="entry name" value="HAD-SF-IA-v3"/>
    <property type="match status" value="1"/>
</dbReference>
<dbReference type="Gene3D" id="1.10.150.450">
    <property type="match status" value="1"/>
</dbReference>